<dbReference type="PANTHER" id="PTHR46832">
    <property type="entry name" value="5'-METHYLTHIOADENOSINE/S-ADENOSYLHOMOCYSTEINE NUCLEOSIDASE"/>
    <property type="match status" value="1"/>
</dbReference>
<evidence type="ECO:0000313" key="7">
    <source>
        <dbReference type="EMBL" id="TNJ28258.1"/>
    </source>
</evidence>
<evidence type="ECO:0000256" key="5">
    <source>
        <dbReference type="ARBA" id="ARBA00023167"/>
    </source>
</evidence>
<accession>A0A4Z1SXK3</accession>
<dbReference type="GO" id="GO:0005829">
    <property type="term" value="C:cytosol"/>
    <property type="evidence" value="ECO:0007669"/>
    <property type="project" value="TreeGrafter"/>
</dbReference>
<dbReference type="Proteomes" id="UP000315496">
    <property type="component" value="Chromosome 2"/>
</dbReference>
<dbReference type="InterPro" id="IPR010049">
    <property type="entry name" value="MTA_SAH_Nsdase"/>
</dbReference>
<evidence type="ECO:0000313" key="8">
    <source>
        <dbReference type="Proteomes" id="UP000315496"/>
    </source>
</evidence>
<keyword evidence="5" id="KW-0486">Methionine biosynthesis</keyword>
<feature type="domain" description="Nucleoside phosphorylase" evidence="6">
    <location>
        <begin position="3"/>
        <end position="243"/>
    </location>
</feature>
<protein>
    <recommendedName>
        <fullName evidence="2">adenosylhomocysteine nucleosidase</fullName>
        <ecNumber evidence="2">3.2.2.9</ecNumber>
    </recommendedName>
</protein>
<dbReference type="GO" id="GO:0008930">
    <property type="term" value="F:methylthioadenosine nucleosidase activity"/>
    <property type="evidence" value="ECO:0007669"/>
    <property type="project" value="InterPro"/>
</dbReference>
<dbReference type="UniPathway" id="UPA00904">
    <property type="reaction ID" value="UER00871"/>
</dbReference>
<dbReference type="GO" id="GO:0009164">
    <property type="term" value="P:nucleoside catabolic process"/>
    <property type="evidence" value="ECO:0007669"/>
    <property type="project" value="InterPro"/>
</dbReference>
<keyword evidence="4" id="KW-0378">Hydrolase</keyword>
<dbReference type="EC" id="3.2.2.9" evidence="2"/>
<reference evidence="7 8" key="1">
    <citation type="submission" date="2019-05" db="EMBL/GenBank/DDBJ databases">
        <title>The compact genome of Giardia muris reveals important steps in the evolution of intestinal protozoan parasites.</title>
        <authorList>
            <person name="Xu F."/>
            <person name="Jimenez-Gonzalez A."/>
            <person name="Einarsson E."/>
            <person name="Astvaldsson A."/>
            <person name="Peirasmaki D."/>
            <person name="Eckmann L."/>
            <person name="Andersson J.O."/>
            <person name="Svard S.G."/>
            <person name="Jerlstrom-Hultqvist J."/>
        </authorList>
    </citation>
    <scope>NUCLEOTIDE SEQUENCE [LARGE SCALE GENOMIC DNA]</scope>
    <source>
        <strain evidence="7 8">Roberts-Thomson</strain>
    </source>
</reference>
<dbReference type="Gene3D" id="3.40.50.1580">
    <property type="entry name" value="Nucleoside phosphorylase domain"/>
    <property type="match status" value="1"/>
</dbReference>
<dbReference type="GO" id="GO:0019284">
    <property type="term" value="P:L-methionine salvage from S-adenosylmethionine"/>
    <property type="evidence" value="ECO:0007669"/>
    <property type="project" value="TreeGrafter"/>
</dbReference>
<dbReference type="AlphaFoldDB" id="A0A4Z1SXK3"/>
<dbReference type="Pfam" id="PF01048">
    <property type="entry name" value="PNP_UDP_1"/>
    <property type="match status" value="1"/>
</dbReference>
<dbReference type="CDD" id="cd09008">
    <property type="entry name" value="MTAN"/>
    <property type="match status" value="1"/>
</dbReference>
<dbReference type="SUPFAM" id="SSF53167">
    <property type="entry name" value="Purine and uridine phosphorylases"/>
    <property type="match status" value="1"/>
</dbReference>
<evidence type="ECO:0000256" key="2">
    <source>
        <dbReference type="ARBA" id="ARBA00011974"/>
    </source>
</evidence>
<evidence type="ECO:0000256" key="1">
    <source>
        <dbReference type="ARBA" id="ARBA00004945"/>
    </source>
</evidence>
<gene>
    <name evidence="7" type="ORF">GMRT_14474</name>
</gene>
<dbReference type="EMBL" id="VDLU01000002">
    <property type="protein sequence ID" value="TNJ28258.1"/>
    <property type="molecule type" value="Genomic_DNA"/>
</dbReference>
<evidence type="ECO:0000256" key="4">
    <source>
        <dbReference type="ARBA" id="ARBA00022801"/>
    </source>
</evidence>
<dbReference type="GO" id="GO:0019509">
    <property type="term" value="P:L-methionine salvage from methylthioadenosine"/>
    <property type="evidence" value="ECO:0007669"/>
    <property type="project" value="UniProtKB-UniPathway"/>
</dbReference>
<comment type="pathway">
    <text evidence="1">Amino-acid biosynthesis; L-methionine biosynthesis via salvage pathway; S-methyl-5-thio-alpha-D-ribose 1-phosphate from S-methyl-5'-thioadenosine (hydrolase route): step 1/2.</text>
</comment>
<proteinExistence type="predicted"/>
<keyword evidence="8" id="KW-1185">Reference proteome</keyword>
<evidence type="ECO:0000256" key="3">
    <source>
        <dbReference type="ARBA" id="ARBA00022605"/>
    </source>
</evidence>
<dbReference type="VEuPathDB" id="GiardiaDB:GMRT_14474"/>
<dbReference type="OrthoDB" id="1891335at2759"/>
<dbReference type="PANTHER" id="PTHR46832:SF1">
    <property type="entry name" value="5'-METHYLTHIOADENOSINE_S-ADENOSYLHOMOCYSTEINE NUCLEOSIDASE"/>
    <property type="match status" value="1"/>
</dbReference>
<keyword evidence="3" id="KW-0028">Amino-acid biosynthesis</keyword>
<dbReference type="InterPro" id="IPR035994">
    <property type="entry name" value="Nucleoside_phosphorylase_sf"/>
</dbReference>
<dbReference type="InterPro" id="IPR000845">
    <property type="entry name" value="Nucleoside_phosphorylase_d"/>
</dbReference>
<dbReference type="GO" id="GO:0008782">
    <property type="term" value="F:adenosylhomocysteine nucleosidase activity"/>
    <property type="evidence" value="ECO:0007669"/>
    <property type="project" value="UniProtKB-EC"/>
</dbReference>
<name>A0A4Z1SXK3_GIAMU</name>
<dbReference type="NCBIfam" id="TIGR01704">
    <property type="entry name" value="MTA_SAH-Nsdase"/>
    <property type="match status" value="1"/>
</dbReference>
<sequence length="252" mass="27196">MLVGLICAIEPEFALIEAAIKEVERKELHGRVFLKGTIKGKELVAVRSGIGKVASATTAAVLIDTFKCTSIVFVGVAGGLRGRVKIGDIVVSDCTAQHDFDGRPWVERHVVFSVKQVEIPADEKLVERAKTAVTHMLSEDFAKINESGILKETPSMHVGMIASGDQFISSLEQADDIAKRLPKALCVEMEGGAVGQVCYEFGVPYVDIRAISDSGEDCASVEFDEFTKTITSPMMLAITEAFLSVDDSAEKK</sequence>
<dbReference type="NCBIfam" id="NF004079">
    <property type="entry name" value="PRK05584.1"/>
    <property type="match status" value="1"/>
</dbReference>
<organism evidence="7 8">
    <name type="scientific">Giardia muris</name>
    <dbReference type="NCBI Taxonomy" id="5742"/>
    <lineage>
        <taxon>Eukaryota</taxon>
        <taxon>Metamonada</taxon>
        <taxon>Diplomonadida</taxon>
        <taxon>Hexamitidae</taxon>
        <taxon>Giardiinae</taxon>
        <taxon>Giardia</taxon>
    </lineage>
</organism>
<comment type="caution">
    <text evidence="7">The sequence shown here is derived from an EMBL/GenBank/DDBJ whole genome shotgun (WGS) entry which is preliminary data.</text>
</comment>
<evidence type="ECO:0000259" key="6">
    <source>
        <dbReference type="Pfam" id="PF01048"/>
    </source>
</evidence>